<protein>
    <submittedName>
        <fullName evidence="1">Uncharacterized protein</fullName>
    </submittedName>
</protein>
<gene>
    <name evidence="1" type="ORF">RR46_07475</name>
</gene>
<reference evidence="1 2" key="1">
    <citation type="journal article" date="2015" name="Nat. Commun.">
        <title>Outbred genome sequencing and CRISPR/Cas9 gene editing in butterflies.</title>
        <authorList>
            <person name="Li X."/>
            <person name="Fan D."/>
            <person name="Zhang W."/>
            <person name="Liu G."/>
            <person name="Zhang L."/>
            <person name="Zhao L."/>
            <person name="Fang X."/>
            <person name="Chen L."/>
            <person name="Dong Y."/>
            <person name="Chen Y."/>
            <person name="Ding Y."/>
            <person name="Zhao R."/>
            <person name="Feng M."/>
            <person name="Zhu Y."/>
            <person name="Feng Y."/>
            <person name="Jiang X."/>
            <person name="Zhu D."/>
            <person name="Xiang H."/>
            <person name="Feng X."/>
            <person name="Li S."/>
            <person name="Wang J."/>
            <person name="Zhang G."/>
            <person name="Kronforst M.R."/>
            <person name="Wang W."/>
        </authorList>
    </citation>
    <scope>NUCLEOTIDE SEQUENCE [LARGE SCALE GENOMIC DNA]</scope>
    <source>
        <strain evidence="1">Ya'a_city_454_Px</strain>
        <tissue evidence="1">Whole body</tissue>
    </source>
</reference>
<name>A0A194QB36_PAPXU</name>
<accession>A0A194QB36</accession>
<proteinExistence type="predicted"/>
<evidence type="ECO:0000313" key="2">
    <source>
        <dbReference type="Proteomes" id="UP000053268"/>
    </source>
</evidence>
<organism evidence="1 2">
    <name type="scientific">Papilio xuthus</name>
    <name type="common">Asian swallowtail butterfly</name>
    <dbReference type="NCBI Taxonomy" id="66420"/>
    <lineage>
        <taxon>Eukaryota</taxon>
        <taxon>Metazoa</taxon>
        <taxon>Ecdysozoa</taxon>
        <taxon>Arthropoda</taxon>
        <taxon>Hexapoda</taxon>
        <taxon>Insecta</taxon>
        <taxon>Pterygota</taxon>
        <taxon>Neoptera</taxon>
        <taxon>Endopterygota</taxon>
        <taxon>Lepidoptera</taxon>
        <taxon>Glossata</taxon>
        <taxon>Ditrysia</taxon>
        <taxon>Papilionoidea</taxon>
        <taxon>Papilionidae</taxon>
        <taxon>Papilioninae</taxon>
        <taxon>Papilio</taxon>
    </lineage>
</organism>
<sequence>MSMGVGLNNVRRFVARSPPSPIKIIISSHYVPTGGLGAYTKLDGLRSRDLVPCGSWYTKPGVWNIRKRLEVAVGRHLQHNREPYAAAERRVRHALVCYVPVAHNEAATHPAGFVTDLLRNVVVPQCIT</sequence>
<keyword evidence="2" id="KW-1185">Reference proteome</keyword>
<evidence type="ECO:0000313" key="1">
    <source>
        <dbReference type="EMBL" id="KPJ00636.1"/>
    </source>
</evidence>
<dbReference type="Proteomes" id="UP000053268">
    <property type="component" value="Unassembled WGS sequence"/>
</dbReference>
<dbReference type="AlphaFoldDB" id="A0A194QB36"/>
<dbReference type="EMBL" id="KQ459460">
    <property type="protein sequence ID" value="KPJ00636.1"/>
    <property type="molecule type" value="Genomic_DNA"/>
</dbReference>